<feature type="domain" description="Pherophorin" evidence="3">
    <location>
        <begin position="32"/>
        <end position="194"/>
    </location>
</feature>
<evidence type="ECO:0000313" key="5">
    <source>
        <dbReference type="Proteomes" id="UP000612055"/>
    </source>
</evidence>
<gene>
    <name evidence="4" type="ORF">HYH03_000298</name>
</gene>
<evidence type="ECO:0000313" key="4">
    <source>
        <dbReference type="EMBL" id="KAG2501798.1"/>
    </source>
</evidence>
<dbReference type="InterPro" id="IPR024616">
    <property type="entry name" value="Pherophorin"/>
</dbReference>
<comment type="caution">
    <text evidence="4">The sequence shown here is derived from an EMBL/GenBank/DDBJ whole genome shotgun (WGS) entry which is preliminary data.</text>
</comment>
<feature type="domain" description="Pherophorin" evidence="3">
    <location>
        <begin position="352"/>
        <end position="510"/>
    </location>
</feature>
<proteinExistence type="predicted"/>
<feature type="compositionally biased region" description="Pro residues" evidence="1">
    <location>
        <begin position="201"/>
        <end position="216"/>
    </location>
</feature>
<feature type="signal peptide" evidence="2">
    <location>
        <begin position="1"/>
        <end position="16"/>
    </location>
</feature>
<feature type="region of interest" description="Disordered" evidence="1">
    <location>
        <begin position="197"/>
        <end position="216"/>
    </location>
</feature>
<evidence type="ECO:0000256" key="1">
    <source>
        <dbReference type="SAM" id="MobiDB-lite"/>
    </source>
</evidence>
<sequence length="518" mass="57010">MLRLLIIAAIAAVAAAQSPPVGAAIPNPELAFPYASCIRPLSTSTYSASPTVSTVMTPAGEKTCWTLRFRTSQCTKPNADINGKNPKCCEQTFHKFEMNIKYECIPPGTAGRPFPATATFKDVPTKGVFSRQFQQTRGVTIFVSSLDTLGTAVEGTQFCLTLNKDSPCPTLATLIPEFPKWSVALWDPNHNCCPVSNGTNPSPPPSRPPRSPRLPPPPAGCETCYEFKVEPTRNGQPGLDWFENPDHCAMAKKSWEDNYLSRPDVNSVITGFTTFTCVGDVARVCGSYDSSQAGDTIAAISELWQILLQDAFNFTSECTAPLKGYNIILEGTNPICGYVNNFFDCKFPPPPFPNCGPCNVNPDSTPFALDQILTTMPATPASTYYCVQVKTQVANPNNNGLYPKYCAKLSALYKVEFWLSWDRRWDIKSIAILDSDSSMPRKIAATWGPKADNTLRVTPLRWGVPYVQDSDPKICFEVLNSVGTIFDLTPRPEEQLLYYVLFDDKQRCCPQSSVTAEE</sequence>
<accession>A0A835YFJ8</accession>
<dbReference type="AlphaFoldDB" id="A0A835YFJ8"/>
<keyword evidence="2" id="KW-0732">Signal</keyword>
<reference evidence="4" key="1">
    <citation type="journal article" date="2020" name="bioRxiv">
        <title>Comparative genomics of Chlamydomonas.</title>
        <authorList>
            <person name="Craig R.J."/>
            <person name="Hasan A.R."/>
            <person name="Ness R.W."/>
            <person name="Keightley P.D."/>
        </authorList>
    </citation>
    <scope>NUCLEOTIDE SEQUENCE</scope>
    <source>
        <strain evidence="4">CCAP 11/70</strain>
    </source>
</reference>
<protein>
    <recommendedName>
        <fullName evidence="3">Pherophorin domain-containing protein</fullName>
    </recommendedName>
</protein>
<name>A0A835YFJ8_9CHLO</name>
<dbReference type="OrthoDB" id="531805at2759"/>
<dbReference type="Pfam" id="PF12499">
    <property type="entry name" value="DUF3707"/>
    <property type="match status" value="2"/>
</dbReference>
<organism evidence="4 5">
    <name type="scientific">Edaphochlamys debaryana</name>
    <dbReference type="NCBI Taxonomy" id="47281"/>
    <lineage>
        <taxon>Eukaryota</taxon>
        <taxon>Viridiplantae</taxon>
        <taxon>Chlorophyta</taxon>
        <taxon>core chlorophytes</taxon>
        <taxon>Chlorophyceae</taxon>
        <taxon>CS clade</taxon>
        <taxon>Chlamydomonadales</taxon>
        <taxon>Chlamydomonadales incertae sedis</taxon>
        <taxon>Edaphochlamys</taxon>
    </lineage>
</organism>
<dbReference type="Proteomes" id="UP000612055">
    <property type="component" value="Unassembled WGS sequence"/>
</dbReference>
<dbReference type="EMBL" id="JAEHOE010000001">
    <property type="protein sequence ID" value="KAG2501798.1"/>
    <property type="molecule type" value="Genomic_DNA"/>
</dbReference>
<feature type="chain" id="PRO_5032372214" description="Pherophorin domain-containing protein" evidence="2">
    <location>
        <begin position="17"/>
        <end position="518"/>
    </location>
</feature>
<keyword evidence="5" id="KW-1185">Reference proteome</keyword>
<evidence type="ECO:0000256" key="2">
    <source>
        <dbReference type="SAM" id="SignalP"/>
    </source>
</evidence>
<evidence type="ECO:0000259" key="3">
    <source>
        <dbReference type="Pfam" id="PF12499"/>
    </source>
</evidence>